<dbReference type="EMBL" id="CP049055">
    <property type="protein sequence ID" value="QII13532.1"/>
    <property type="molecule type" value="Genomic_DNA"/>
</dbReference>
<gene>
    <name evidence="2" type="ORF">KsCSTR_41530</name>
    <name evidence="1" type="ORF">kustc1237</name>
</gene>
<evidence type="ECO:0000313" key="2">
    <source>
        <dbReference type="EMBL" id="QII13532.1"/>
    </source>
</evidence>
<organism evidence="1">
    <name type="scientific">Kuenenia stuttgartiensis</name>
    <dbReference type="NCBI Taxonomy" id="174633"/>
    <lineage>
        <taxon>Bacteria</taxon>
        <taxon>Pseudomonadati</taxon>
        <taxon>Planctomycetota</taxon>
        <taxon>Candidatus Brocadiia</taxon>
        <taxon>Candidatus Brocadiales</taxon>
        <taxon>Candidatus Brocadiaceae</taxon>
        <taxon>Candidatus Kuenenia</taxon>
    </lineage>
</organism>
<name>Q1PXM6_KUEST</name>
<reference evidence="2 3" key="3">
    <citation type="submission" date="2020-02" db="EMBL/GenBank/DDBJ databases">
        <title>Newly sequenced genome of strain CSTR1 showed variability in Candidatus Kuenenia stuttgartiensis genomes.</title>
        <authorList>
            <person name="Ding C."/>
            <person name="Adrian L."/>
        </authorList>
    </citation>
    <scope>NUCLEOTIDE SEQUENCE [LARGE SCALE GENOMIC DNA]</scope>
    <source>
        <strain evidence="2 3">CSTR1</strain>
    </source>
</reference>
<sequence length="53" mass="6234">MNIFLIVDSKLQQYILSICKNLFFCKFLSTSNKRKIFKKTKTKSQISCAKKLN</sequence>
<proteinExistence type="predicted"/>
<evidence type="ECO:0000313" key="3">
    <source>
        <dbReference type="Proteomes" id="UP000501926"/>
    </source>
</evidence>
<reference evidence="1" key="2">
    <citation type="submission" date="2006-01" db="EMBL/GenBank/DDBJ databases">
        <authorList>
            <person name="Genoscope"/>
        </authorList>
    </citation>
    <scope>NUCLEOTIDE SEQUENCE</scope>
</reference>
<dbReference type="EMBL" id="CT573073">
    <property type="protein sequence ID" value="CAJ71982.1"/>
    <property type="molecule type" value="Genomic_DNA"/>
</dbReference>
<accession>Q1PXM6</accession>
<evidence type="ECO:0000313" key="1">
    <source>
        <dbReference type="EMBL" id="CAJ71982.1"/>
    </source>
</evidence>
<dbReference type="Proteomes" id="UP000501926">
    <property type="component" value="Chromosome"/>
</dbReference>
<reference evidence="1" key="1">
    <citation type="journal article" date="2006" name="Nature">
        <title>Deciphering the evolution and metabolism of an anammox bacterium from a community genome.</title>
        <authorList>
            <person name="Strous M."/>
            <person name="Pelletier E."/>
            <person name="Mangenot S."/>
            <person name="Rattei T."/>
            <person name="Lehner A."/>
            <person name="Taylor M.W."/>
            <person name="Horn M."/>
            <person name="Daims H."/>
            <person name="Bartol-Mavel D."/>
            <person name="Wincker P."/>
            <person name="Barbe V."/>
            <person name="Fonknechten N."/>
            <person name="Vallenet D."/>
            <person name="Segurens B."/>
            <person name="Schenowitz-Truong C."/>
            <person name="Medigue C."/>
            <person name="Collingro A."/>
            <person name="Snel B."/>
            <person name="Dutilh B.E."/>
            <person name="OpDenCamp H.J.M."/>
            <person name="vanDerDrift C."/>
            <person name="Cirpus I."/>
            <person name="vanDePas-Schoonen K.T."/>
            <person name="Harhangi H.R."/>
            <person name="vanNiftrik L."/>
            <person name="Schmid M."/>
            <person name="Keltjens J."/>
            <person name="vanDeVossenberg J."/>
            <person name="Kartal B."/>
            <person name="Meier H."/>
            <person name="Frishman D."/>
            <person name="Huynen M.A."/>
            <person name="Mewes H."/>
            <person name="Weissenbach J."/>
            <person name="Jetten M.S.M."/>
            <person name="Wagner M."/>
            <person name="LePaslier D."/>
        </authorList>
    </citation>
    <scope>NUCLEOTIDE SEQUENCE</scope>
</reference>
<dbReference type="AlphaFoldDB" id="Q1PXM6"/>
<protein>
    <submittedName>
        <fullName evidence="1">Uncharacterized protein</fullName>
    </submittedName>
</protein>